<dbReference type="RefSeq" id="XP_067822328.1">
    <property type="nucleotide sequence ID" value="XM_067965789.1"/>
</dbReference>
<evidence type="ECO:0000313" key="3">
    <source>
        <dbReference type="Proteomes" id="UP000294530"/>
    </source>
</evidence>
<sequence length="100" mass="11087">MPGTSMEKAHISKPSLTSAIRPLQRRRADQYGTGYMRLDAMMADVNSTAVDSVSHYEFTSQFKSSAESVPQQLIQETEDNGDKAQETPVVYATKKPPPRP</sequence>
<accession>A0A976IJ79</accession>
<comment type="caution">
    <text evidence="2">The sequence shown here is derived from an EMBL/GenBank/DDBJ whole genome shotgun (WGS) entry which is preliminary data.</text>
</comment>
<gene>
    <name evidence="2" type="ORF">CCR75_007731</name>
</gene>
<dbReference type="Proteomes" id="UP000294530">
    <property type="component" value="Unassembled WGS sequence"/>
</dbReference>
<keyword evidence="3" id="KW-1185">Reference proteome</keyword>
<feature type="compositionally biased region" description="Polar residues" evidence="1">
    <location>
        <begin position="64"/>
        <end position="75"/>
    </location>
</feature>
<dbReference type="EMBL" id="SHOA02000036">
    <property type="protein sequence ID" value="TDH72829.1"/>
    <property type="molecule type" value="Genomic_DNA"/>
</dbReference>
<evidence type="ECO:0000256" key="1">
    <source>
        <dbReference type="SAM" id="MobiDB-lite"/>
    </source>
</evidence>
<proteinExistence type="predicted"/>
<reference evidence="2 3" key="1">
    <citation type="journal article" date="2021" name="Genome Biol.">
        <title>AFLAP: assembly-free linkage analysis pipeline using k-mers from genome sequencing data.</title>
        <authorList>
            <person name="Fletcher K."/>
            <person name="Zhang L."/>
            <person name="Gil J."/>
            <person name="Han R."/>
            <person name="Cavanaugh K."/>
            <person name="Michelmore R."/>
        </authorList>
    </citation>
    <scope>NUCLEOTIDE SEQUENCE [LARGE SCALE GENOMIC DNA]</scope>
    <source>
        <strain evidence="2 3">SF5</strain>
    </source>
</reference>
<feature type="region of interest" description="Disordered" evidence="1">
    <location>
        <begin position="1"/>
        <end position="25"/>
    </location>
</feature>
<name>A0A976IJ79_BRELC</name>
<organism evidence="2 3">
    <name type="scientific">Bremia lactucae</name>
    <name type="common">Lettuce downy mildew</name>
    <dbReference type="NCBI Taxonomy" id="4779"/>
    <lineage>
        <taxon>Eukaryota</taxon>
        <taxon>Sar</taxon>
        <taxon>Stramenopiles</taxon>
        <taxon>Oomycota</taxon>
        <taxon>Peronosporomycetes</taxon>
        <taxon>Peronosporales</taxon>
        <taxon>Peronosporaceae</taxon>
        <taxon>Bremia</taxon>
    </lineage>
</organism>
<protein>
    <submittedName>
        <fullName evidence="2">Uncharacterized protein</fullName>
    </submittedName>
</protein>
<evidence type="ECO:0000313" key="2">
    <source>
        <dbReference type="EMBL" id="TDH72829.1"/>
    </source>
</evidence>
<feature type="region of interest" description="Disordered" evidence="1">
    <location>
        <begin position="64"/>
        <end position="100"/>
    </location>
</feature>
<dbReference type="GeneID" id="94351460"/>
<dbReference type="AlphaFoldDB" id="A0A976IJ79"/>
<dbReference type="KEGG" id="blac:94351460"/>